<feature type="region of interest" description="Disordered" evidence="1">
    <location>
        <begin position="1"/>
        <end position="103"/>
    </location>
</feature>
<accession>A0A368RHQ7</accession>
<feature type="region of interest" description="Disordered" evidence="1">
    <location>
        <begin position="141"/>
        <end position="179"/>
    </location>
</feature>
<evidence type="ECO:0000313" key="2">
    <source>
        <dbReference type="EMBL" id="RCV29672.1"/>
    </source>
</evidence>
<reference evidence="2" key="2">
    <citation type="submission" date="2015-07" db="EMBL/GenBank/DDBJ databases">
        <authorList>
            <person name="Noorani M."/>
        </authorList>
    </citation>
    <scope>NUCLEOTIDE SEQUENCE</scope>
    <source>
        <strain evidence="2">Yugu1</strain>
    </source>
</reference>
<sequence>MVGFAMGCYDRTARAQGRGSGGGRRDEPSQPASRSGREGAAAAATGTGRTDRSSREGVVAAGGCEDSPSSPSTAPLLAGEHERKEGAWRPSTARTTATTASVGTCGDGTGGVVRDLAGLEEVLEGVEGSCGGAREDEDTMCGGTAAADGRNARRRRRATRTPSIHRRRHRPHARERPQMTRAPVRWRRLRPRPREAMPGGGGAAFLQDSRCTPARNPVRRPAPKYSLQPAPLAGIHGAGLPLACGDEADVVLDDGEGEVPGVIRVATGDEAVEVCQLEPVPLAEAALGIAGVERADGDEPRRVGVRVEDADVARDAGHATPSSLTILSKHATVEELELGGVKQAGHGHQQRSHQDEACHRRSCGLALRRDPTFPAAHPCAAPAFGHRPAVWSYAPALALEEESEASTAAVESAKGKERWFRGGKWRGGGEHVTEEAEREARVGWGGGAAGEGVEEGVEPEEGEVRVVGEEASGGEEGLDGEEQQERGGGGGEEARVGHEEHKEQARGLHGVLKLGYLAGKLTGVAGVQLQSHAKHAHNLERREYI</sequence>
<feature type="compositionally biased region" description="Basic and acidic residues" evidence="1">
    <location>
        <begin position="427"/>
        <end position="441"/>
    </location>
</feature>
<feature type="compositionally biased region" description="Acidic residues" evidence="1">
    <location>
        <begin position="472"/>
        <end position="482"/>
    </location>
</feature>
<dbReference type="AlphaFoldDB" id="A0A368RHQ7"/>
<name>A0A368RHQ7_SETIT</name>
<feature type="compositionally biased region" description="Basic residues" evidence="1">
    <location>
        <begin position="152"/>
        <end position="173"/>
    </location>
</feature>
<feature type="compositionally biased region" description="Basic and acidic residues" evidence="1">
    <location>
        <begin position="492"/>
        <end position="506"/>
    </location>
</feature>
<gene>
    <name evidence="2" type="ORF">SETIT_6G030800v2</name>
</gene>
<dbReference type="EMBL" id="CM003533">
    <property type="protein sequence ID" value="RCV29672.1"/>
    <property type="molecule type" value="Genomic_DNA"/>
</dbReference>
<evidence type="ECO:0000256" key="1">
    <source>
        <dbReference type="SAM" id="MobiDB-lite"/>
    </source>
</evidence>
<reference evidence="2" key="1">
    <citation type="journal article" date="2012" name="Nat. Biotechnol.">
        <title>Reference genome sequence of the model plant Setaria.</title>
        <authorList>
            <person name="Bennetzen J.L."/>
            <person name="Schmutz J."/>
            <person name="Wang H."/>
            <person name="Percifield R."/>
            <person name="Hawkins J."/>
            <person name="Pontaroli A.C."/>
            <person name="Estep M."/>
            <person name="Feng L."/>
            <person name="Vaughn J.N."/>
            <person name="Grimwood J."/>
            <person name="Jenkins J."/>
            <person name="Barry K."/>
            <person name="Lindquist E."/>
            <person name="Hellsten U."/>
            <person name="Deshpande S."/>
            <person name="Wang X."/>
            <person name="Wu X."/>
            <person name="Mitros T."/>
            <person name="Triplett J."/>
            <person name="Yang X."/>
            <person name="Ye C.Y."/>
            <person name="Mauro-Herrera M."/>
            <person name="Wang L."/>
            <person name="Li P."/>
            <person name="Sharma M."/>
            <person name="Sharma R."/>
            <person name="Ronald P.C."/>
            <person name="Panaud O."/>
            <person name="Kellogg E.A."/>
            <person name="Brutnell T.P."/>
            <person name="Doust A.N."/>
            <person name="Tuskan G.A."/>
            <person name="Rokhsar D."/>
            <person name="Devos K.M."/>
        </authorList>
    </citation>
    <scope>NUCLEOTIDE SEQUENCE [LARGE SCALE GENOMIC DNA]</scope>
    <source>
        <strain evidence="2">Yugu1</strain>
    </source>
</reference>
<feature type="compositionally biased region" description="Low complexity" evidence="1">
    <location>
        <begin position="92"/>
        <end position="103"/>
    </location>
</feature>
<feature type="compositionally biased region" description="Acidic residues" evidence="1">
    <location>
        <begin position="452"/>
        <end position="461"/>
    </location>
</feature>
<proteinExistence type="predicted"/>
<feature type="compositionally biased region" description="Low complexity" evidence="1">
    <location>
        <begin position="32"/>
        <end position="48"/>
    </location>
</feature>
<protein>
    <submittedName>
        <fullName evidence="2">Uncharacterized protein</fullName>
    </submittedName>
</protein>
<feature type="region of interest" description="Disordered" evidence="1">
    <location>
        <begin position="425"/>
        <end position="506"/>
    </location>
</feature>
<organism evidence="2">
    <name type="scientific">Setaria italica</name>
    <name type="common">Foxtail millet</name>
    <name type="synonym">Panicum italicum</name>
    <dbReference type="NCBI Taxonomy" id="4555"/>
    <lineage>
        <taxon>Eukaryota</taxon>
        <taxon>Viridiplantae</taxon>
        <taxon>Streptophyta</taxon>
        <taxon>Embryophyta</taxon>
        <taxon>Tracheophyta</taxon>
        <taxon>Spermatophyta</taxon>
        <taxon>Magnoliopsida</taxon>
        <taxon>Liliopsida</taxon>
        <taxon>Poales</taxon>
        <taxon>Poaceae</taxon>
        <taxon>PACMAD clade</taxon>
        <taxon>Panicoideae</taxon>
        <taxon>Panicodae</taxon>
        <taxon>Paniceae</taxon>
        <taxon>Cenchrinae</taxon>
        <taxon>Setaria</taxon>
    </lineage>
</organism>